<evidence type="ECO:0000259" key="3">
    <source>
        <dbReference type="Pfam" id="PF25425"/>
    </source>
</evidence>
<dbReference type="Pfam" id="PF24911">
    <property type="entry name" value="YfjL_C"/>
    <property type="match status" value="1"/>
</dbReference>
<feature type="domain" description="YfjL-like C-terminal" evidence="2">
    <location>
        <begin position="117"/>
        <end position="236"/>
    </location>
</feature>
<proteinExistence type="predicted"/>
<keyword evidence="1" id="KW-1133">Transmembrane helix</keyword>
<evidence type="ECO:0000313" key="4">
    <source>
        <dbReference type="EMBL" id="ALC82341.1"/>
    </source>
</evidence>
<evidence type="ECO:0000313" key="5">
    <source>
        <dbReference type="Proteomes" id="UP000067625"/>
    </source>
</evidence>
<protein>
    <submittedName>
        <fullName evidence="4">Uncharacterized protein</fullName>
    </submittedName>
</protein>
<keyword evidence="5" id="KW-1185">Reference proteome</keyword>
<dbReference type="InterPro" id="IPR057359">
    <property type="entry name" value="YfjL_N"/>
</dbReference>
<accession>A0A0M4FKL6</accession>
<dbReference type="PATRIC" id="fig|1441095.3.peg.2780"/>
<name>A0A0M4FKL6_9BACI</name>
<dbReference type="AlphaFoldDB" id="A0A0M4FKL6"/>
<dbReference type="Proteomes" id="UP000067625">
    <property type="component" value="Chromosome"/>
</dbReference>
<dbReference type="InterPro" id="IPR056905">
    <property type="entry name" value="YfjL_C"/>
</dbReference>
<gene>
    <name evidence="4" type="ORF">AM592_12670</name>
</gene>
<dbReference type="EMBL" id="CP012600">
    <property type="protein sequence ID" value="ALC82341.1"/>
    <property type="molecule type" value="Genomic_DNA"/>
</dbReference>
<sequence>MKKIIYITLVVVLTGFILFVYNEFNGNPISKYFSEHTLKKYLSEKYPEKELRINEGTYNFKFKEYAYRVVEIGTVDAEKEQNEYEFTVRGFIMPKVNRDGIRESMLDQEVMDRLGAEGGTELSKLLKPKVPAVKEVEVNVEVLKGQLDTNAPWSKDLPFDRPIQIYILLHANQMNKEEVYQAAQTIQKTLNDEGYSYESNINANQFGRTGREAEHGALKYAVYFEKDTKIKLGDVEEYNQ</sequence>
<dbReference type="Pfam" id="PF25425">
    <property type="entry name" value="YfjL_N"/>
    <property type="match status" value="1"/>
</dbReference>
<feature type="domain" description="YfjL-like N-terminal" evidence="3">
    <location>
        <begin position="1"/>
        <end position="100"/>
    </location>
</feature>
<organism evidence="4 5">
    <name type="scientific">Bacillus gobiensis</name>
    <dbReference type="NCBI Taxonomy" id="1441095"/>
    <lineage>
        <taxon>Bacteria</taxon>
        <taxon>Bacillati</taxon>
        <taxon>Bacillota</taxon>
        <taxon>Bacilli</taxon>
        <taxon>Bacillales</taxon>
        <taxon>Bacillaceae</taxon>
        <taxon>Bacillus</taxon>
    </lineage>
</organism>
<dbReference type="STRING" id="1441095.AM592_12670"/>
<reference evidence="5" key="1">
    <citation type="submission" date="2015-08" db="EMBL/GenBank/DDBJ databases">
        <title>Genome sequencing project for genomic taxonomy and phylogenomics of Bacillus-like bacteria.</title>
        <authorList>
            <person name="Liu B."/>
            <person name="Wang J."/>
            <person name="Zhu Y."/>
            <person name="Liu G."/>
            <person name="Chen Q."/>
            <person name="Chen Z."/>
            <person name="Lan J."/>
            <person name="Che J."/>
            <person name="Ge C."/>
            <person name="Shi H."/>
            <person name="Pan Z."/>
            <person name="Liu X."/>
        </authorList>
    </citation>
    <scope>NUCLEOTIDE SEQUENCE [LARGE SCALE GENOMIC DNA]</scope>
    <source>
        <strain evidence="5">FJAT-4402</strain>
    </source>
</reference>
<feature type="transmembrane region" description="Helical" evidence="1">
    <location>
        <begin position="5"/>
        <end position="21"/>
    </location>
</feature>
<evidence type="ECO:0000256" key="1">
    <source>
        <dbReference type="SAM" id="Phobius"/>
    </source>
</evidence>
<dbReference type="RefSeq" id="WP_053604127.1">
    <property type="nucleotide sequence ID" value="NZ_CP012600.1"/>
</dbReference>
<keyword evidence="1" id="KW-0472">Membrane</keyword>
<reference evidence="4 5" key="2">
    <citation type="journal article" date="2016" name="Int. J. Syst. Evol. Microbiol.">
        <title>Bacillus gobiensis sp. nov., isolated from a soil sample.</title>
        <authorList>
            <person name="Liu B."/>
            <person name="Liu G.H."/>
            <person name="Cetin S."/>
            <person name="Schumann P."/>
            <person name="Pan Z.Z."/>
            <person name="Chen Q.Q."/>
        </authorList>
    </citation>
    <scope>NUCLEOTIDE SEQUENCE [LARGE SCALE GENOMIC DNA]</scope>
    <source>
        <strain evidence="4 5">FJAT-4402</strain>
    </source>
</reference>
<evidence type="ECO:0000259" key="2">
    <source>
        <dbReference type="Pfam" id="PF24911"/>
    </source>
</evidence>
<keyword evidence="1" id="KW-0812">Transmembrane</keyword>